<dbReference type="Proteomes" id="UP000290261">
    <property type="component" value="Unassembled WGS sequence"/>
</dbReference>
<organism evidence="3 4">
    <name type="scientific">Flagellimonas olearia</name>
    <dbReference type="NCBI Taxonomy" id="552546"/>
    <lineage>
        <taxon>Bacteria</taxon>
        <taxon>Pseudomonadati</taxon>
        <taxon>Bacteroidota</taxon>
        <taxon>Flavobacteriia</taxon>
        <taxon>Flavobacteriales</taxon>
        <taxon>Flavobacteriaceae</taxon>
        <taxon>Flagellimonas</taxon>
    </lineage>
</organism>
<feature type="chain" id="PRO_5019375679" evidence="2">
    <location>
        <begin position="22"/>
        <end position="456"/>
    </location>
</feature>
<dbReference type="InterPro" id="IPR019734">
    <property type="entry name" value="TPR_rpt"/>
</dbReference>
<accession>A0A444VMF2</accession>
<dbReference type="Gene3D" id="1.25.40.10">
    <property type="entry name" value="Tetratricopeptide repeat domain"/>
    <property type="match status" value="1"/>
</dbReference>
<comment type="caution">
    <text evidence="3">The sequence shown here is derived from an EMBL/GenBank/DDBJ whole genome shotgun (WGS) entry which is preliminary data.</text>
</comment>
<keyword evidence="4" id="KW-1185">Reference proteome</keyword>
<evidence type="ECO:0000256" key="2">
    <source>
        <dbReference type="SAM" id="SignalP"/>
    </source>
</evidence>
<dbReference type="EMBL" id="JJMP01000003">
    <property type="protein sequence ID" value="RYC51955.1"/>
    <property type="molecule type" value="Genomic_DNA"/>
</dbReference>
<feature type="signal peptide" evidence="2">
    <location>
        <begin position="1"/>
        <end position="21"/>
    </location>
</feature>
<feature type="repeat" description="TPR" evidence="1">
    <location>
        <begin position="295"/>
        <end position="328"/>
    </location>
</feature>
<sequence>MKKKHYLTMIAVIMTTGLSMAQAQNPECMTNLSIYAEHAKVKNYDAAYEPWKMVYESCPDINKANFSYGEKILAHKIDNSTGADKDGYIQELLSLYDNSGKYFPKNYPTAVTEIDKALLLYDNKMASDEQLFEMLDKAFKEDRDNFKNPKALYLYFSALVNLHDSGKKDLQDVFDTYDDVTEKVEEENKKLTDVVTKLLPKDSANTITSKEKRMLRVASTNSESYGKVGASIDSKLGALADCDNLIPLYEKSYEEKKGDVTWVKRAVGRMFSKECTDDPMFRKLFEAQLALDPSADAYMYGGVLKQKSGDNKGAIADFNKAVELETDSYKKSNILYKIATIVRRSSKSQARSYALKAIDANAANGKAYLLIANLYAGSANDCGTTAFEKRAIYWKAADMARKAGRVDPSLSGHASQTAASYNAKAPTKEMIFSSGMAGKTITFSCWVGGSVTVPNL</sequence>
<dbReference type="SUPFAM" id="SSF48452">
    <property type="entry name" value="TPR-like"/>
    <property type="match status" value="1"/>
</dbReference>
<evidence type="ECO:0000313" key="4">
    <source>
        <dbReference type="Proteomes" id="UP000290261"/>
    </source>
</evidence>
<evidence type="ECO:0000313" key="3">
    <source>
        <dbReference type="EMBL" id="RYC51955.1"/>
    </source>
</evidence>
<keyword evidence="1" id="KW-0802">TPR repeat</keyword>
<gene>
    <name evidence="3" type="ORF">DN53_08700</name>
</gene>
<dbReference type="RefSeq" id="WP_129653507.1">
    <property type="nucleotide sequence ID" value="NZ_ML142908.1"/>
</dbReference>
<proteinExistence type="predicted"/>
<dbReference type="InterPro" id="IPR011990">
    <property type="entry name" value="TPR-like_helical_dom_sf"/>
</dbReference>
<protein>
    <submittedName>
        <fullName evidence="3">Uncharacterized protein</fullName>
    </submittedName>
</protein>
<dbReference type="PROSITE" id="PS50005">
    <property type="entry name" value="TPR"/>
    <property type="match status" value="1"/>
</dbReference>
<keyword evidence="2" id="KW-0732">Signal</keyword>
<name>A0A444VMF2_9FLAO</name>
<reference evidence="3 4" key="1">
    <citation type="submission" date="2014-04" db="EMBL/GenBank/DDBJ databases">
        <title>Whole genome of Muricauda olearia.</title>
        <authorList>
            <person name="Zhang X.-H."/>
            <person name="Tang K."/>
        </authorList>
    </citation>
    <scope>NUCLEOTIDE SEQUENCE [LARGE SCALE GENOMIC DNA]</scope>
    <source>
        <strain evidence="3 4">Th120</strain>
    </source>
</reference>
<dbReference type="AlphaFoldDB" id="A0A444VMF2"/>
<evidence type="ECO:0000256" key="1">
    <source>
        <dbReference type="PROSITE-ProRule" id="PRU00339"/>
    </source>
</evidence>